<keyword evidence="5" id="KW-0540">Nuclease</keyword>
<evidence type="ECO:0000259" key="15">
    <source>
        <dbReference type="SMART" id="SM00485"/>
    </source>
</evidence>
<feature type="compositionally biased region" description="Polar residues" evidence="13">
    <location>
        <begin position="892"/>
        <end position="905"/>
    </location>
</feature>
<comment type="caution">
    <text evidence="16">The sequence shown here is derived from an EMBL/GenBank/DDBJ whole genome shotgun (WGS) entry which is preliminary data.</text>
</comment>
<dbReference type="PROSITE" id="PS00842">
    <property type="entry name" value="XPG_2"/>
    <property type="match status" value="1"/>
</dbReference>
<dbReference type="SUPFAM" id="SSF47807">
    <property type="entry name" value="5' to 3' exonuclease, C-terminal subdomain"/>
    <property type="match status" value="1"/>
</dbReference>
<dbReference type="InterPro" id="IPR006084">
    <property type="entry name" value="XPG/Rad2"/>
</dbReference>
<dbReference type="PRINTS" id="PR00066">
    <property type="entry name" value="XRODRMPGMNTG"/>
</dbReference>
<dbReference type="Gene3D" id="3.40.50.1010">
    <property type="entry name" value="5'-nuclease"/>
    <property type="match status" value="2"/>
</dbReference>
<feature type="compositionally biased region" description="Low complexity" evidence="13">
    <location>
        <begin position="625"/>
        <end position="635"/>
    </location>
</feature>
<evidence type="ECO:0000313" key="16">
    <source>
        <dbReference type="EMBL" id="KAK9012522.1"/>
    </source>
</evidence>
<dbReference type="SMART" id="SM00279">
    <property type="entry name" value="HhH2"/>
    <property type="match status" value="1"/>
</dbReference>
<evidence type="ECO:0000256" key="6">
    <source>
        <dbReference type="ARBA" id="ARBA00022723"/>
    </source>
</evidence>
<feature type="compositionally biased region" description="Polar residues" evidence="13">
    <location>
        <begin position="134"/>
        <end position="149"/>
    </location>
</feature>
<feature type="region of interest" description="Disordered" evidence="13">
    <location>
        <begin position="1308"/>
        <end position="1571"/>
    </location>
</feature>
<feature type="compositionally biased region" description="Polar residues" evidence="13">
    <location>
        <begin position="1560"/>
        <end position="1571"/>
    </location>
</feature>
<feature type="compositionally biased region" description="Basic and acidic residues" evidence="13">
    <location>
        <begin position="1468"/>
        <end position="1509"/>
    </location>
</feature>
<comment type="similarity">
    <text evidence="3">Belongs to the XPG/RAD2 endonuclease family. XPG subfamily.</text>
</comment>
<evidence type="ECO:0008006" key="18">
    <source>
        <dbReference type="Google" id="ProtNLM"/>
    </source>
</evidence>
<dbReference type="SUPFAM" id="SSF88723">
    <property type="entry name" value="PIN domain-like"/>
    <property type="match status" value="1"/>
</dbReference>
<evidence type="ECO:0000256" key="10">
    <source>
        <dbReference type="ARBA" id="ARBA00022842"/>
    </source>
</evidence>
<dbReference type="InterPro" id="IPR008918">
    <property type="entry name" value="HhH2"/>
</dbReference>
<dbReference type="SMART" id="SM00484">
    <property type="entry name" value="XPGI"/>
    <property type="match status" value="1"/>
</dbReference>
<dbReference type="Pfam" id="PF00867">
    <property type="entry name" value="XPG_I"/>
    <property type="match status" value="1"/>
</dbReference>
<feature type="domain" description="XPG-I" evidence="14">
    <location>
        <begin position="1005"/>
        <end position="1074"/>
    </location>
</feature>
<feature type="compositionally biased region" description="Low complexity" evidence="13">
    <location>
        <begin position="1422"/>
        <end position="1432"/>
    </location>
</feature>
<dbReference type="Pfam" id="PF14377">
    <property type="entry name" value="UBM"/>
    <property type="match status" value="2"/>
</dbReference>
<feature type="compositionally biased region" description="Polar residues" evidence="13">
    <location>
        <begin position="1327"/>
        <end position="1351"/>
    </location>
</feature>
<reference evidence="16 17" key="1">
    <citation type="journal article" date="2024" name="G3 (Bethesda)">
        <title>Genome assembly of Hibiscus sabdariffa L. provides insights into metabolisms of medicinal natural products.</title>
        <authorList>
            <person name="Kim T."/>
        </authorList>
    </citation>
    <scope>NUCLEOTIDE SEQUENCE [LARGE SCALE GENOMIC DNA]</scope>
    <source>
        <strain evidence="16">TK-2024</strain>
        <tissue evidence="16">Old leaves</tissue>
    </source>
</reference>
<evidence type="ECO:0000313" key="17">
    <source>
        <dbReference type="Proteomes" id="UP001396334"/>
    </source>
</evidence>
<dbReference type="InterPro" id="IPR006086">
    <property type="entry name" value="XPG-I_dom"/>
</dbReference>
<dbReference type="InterPro" id="IPR029060">
    <property type="entry name" value="PIN-like_dom_sf"/>
</dbReference>
<dbReference type="InterPro" id="IPR001044">
    <property type="entry name" value="XPG/Rad2_eukaryotes"/>
</dbReference>
<feature type="compositionally biased region" description="Low complexity" evidence="13">
    <location>
        <begin position="757"/>
        <end position="770"/>
    </location>
</feature>
<dbReference type="Proteomes" id="UP001396334">
    <property type="component" value="Unassembled WGS sequence"/>
</dbReference>
<evidence type="ECO:0000256" key="1">
    <source>
        <dbReference type="ARBA" id="ARBA00001946"/>
    </source>
</evidence>
<feature type="region of interest" description="Disordered" evidence="13">
    <location>
        <begin position="1651"/>
        <end position="1735"/>
    </location>
</feature>
<dbReference type="InterPro" id="IPR025527">
    <property type="entry name" value="HUWE1/Rev1_UBM"/>
</dbReference>
<keyword evidence="9" id="KW-0378">Hydrolase</keyword>
<dbReference type="InterPro" id="IPR006085">
    <property type="entry name" value="XPG_DNA_repair_N"/>
</dbReference>
<keyword evidence="17" id="KW-1185">Reference proteome</keyword>
<evidence type="ECO:0000256" key="5">
    <source>
        <dbReference type="ARBA" id="ARBA00022722"/>
    </source>
</evidence>
<feature type="compositionally biased region" description="Basic and acidic residues" evidence="13">
    <location>
        <begin position="1398"/>
        <end position="1407"/>
    </location>
</feature>
<feature type="region of interest" description="Disordered" evidence="13">
    <location>
        <begin position="127"/>
        <end position="149"/>
    </location>
</feature>
<evidence type="ECO:0000256" key="12">
    <source>
        <dbReference type="ARBA" id="ARBA00023242"/>
    </source>
</evidence>
<sequence>MGVHGLWELLAPVGRRVSVETLAGKKLAIDASIWMVQFMKAMRDEKGEMVRNAHLLGFFRRICKLLYLKTKPVFVFDGATPVLKRRTVIARRRQRENAQAKIRKTAEKLLLNQLKQMRLKELAKDLENQRKMQKNSNKGKMVSSDNHSETNIAGYTANVELTKEDDVKLNEKLEVPSTAKDGGQNENEDEDEVIILHDIDGDIDPDVLAALPQSMQRQLLKQTDAKGKKILLNDPNQFNMERSSIEHDTMASSSYNQENLDEMLAASLTAQEDSNLANHASASVAAISSEEDGDEEMILPALHGNVDPTVLAALPPSLQLDLLGQMRERLMAENRQKYQKVKKAPEKFSELQIQSYLKTVAFRREIDEVQRAAAGRGVAGIQTSRIASEANREFIFSSSFTGDKQVLASTRNERDEDKQEIHSDIPSGSLSSVKSSCKSNVLTESVPDESTSAPDEDVGTYLDERGRVRVSRVRGMGIRMTRDLQRNLDLMKEIEQERTNLSKGVNLQPVPDKNKIDTSKSVSSGNHFVGTSHDGICESVNVNESNKQSAFKTEACMEITFEDDGKTEYFDDDDIFARLAADDPVTLPSPEEKSSRKQASGSDSDFEWEEVVVEGKRDGVTLGMNSGNNLLNKENNITDESEVEWEEEPSDAPKGSSCPVESNRMVSKGYLEEESDLQEAIRRSLTDVVVEKSNYFPSEVAESKTFGENMDEGFGSLHEKGNMGGPSFPWDNVSWKNKTCENLDGLQKLYAVNEPNISESLDSPESLSPIHNSDKITTLSNKPSERSDGSHSEQSKRNARSELVATLEKVNFPTEKHLDASKEVDRLPTISDIGFKDSSHSLYAEHDELPGAILVDKKTGSEDEPSNLVSDKKSSVETELFIMGQDKKNNSEAKPSQQSIETVGSSIPPGHSSANKVISDIHMEQELTGDITYKNCVNEAEQHTDMSTVKGNNSEEIKFSESTLDEEMLILGQECINMVDEQRKLERNAESVSSEMFAECQELLQMFGLPYIIAPMEAEAQCAYMELTNLVDGVVTDDSDVFLFGARSVYKNIFDERKYVETYFMQDIEKELGLTREKLMRMALLLGSDYTEGVSGIGIVNAIEVVNAFPEEDGLHKFREWIESPDPTILGKLNVQEGSSARKRGSKLTEKDVNSAKMSTGDSESIIGDQKTFQADKNKQSTDCIDDIKQIFMDKHRNVSKNWHIPPSFPSEAVISAYSSPQVDKSTEPFTWGRPDLFVLRKLCWEKFGWGSQKSDELLLPVLREYEKRETQLRMEAFYTFNERFAKIRSKRIKKAVKGITGNQSLELIDDGMQQGSKSRKKRRVSPVQSGENKAGETSNMKTDISQCQSKSMEKSVPKTSRKRQRSAKDVLSKTSTPKPQLQPSRRQKANKQSAGNERGRGRGEGRKMHKASHDFQQSETSSSGDDSGNDNLEVDEEKLDRPQEVRRSKRTRNPVSYTVSDLEDEADKGHKDSSGEDAMEKEAGNDVKEKIQPEAREHPLADIDRDYLETGGGFCMDKRGTDQPDENQDVDPSETEPTNDYLKMGGGFCTEDRDDDQPEANQHVDTSSETKLTNDYLRMGGGFCVEENDIDQPDTSEVGDPFSGANDCLKMGGGFCMEESGTSKDLDADYYQDPVQATESSNCFAFMDKADDSMGSAEPSVNAEGLLGLDGLQNEGKTNNKPIVAPSPDHRNAANKDGSKESAPLQETSSGDVRTTSIGGLSAMPFLKRKRRKR</sequence>
<gene>
    <name evidence="16" type="ORF">V6N11_040567</name>
</gene>
<evidence type="ECO:0000256" key="13">
    <source>
        <dbReference type="SAM" id="MobiDB-lite"/>
    </source>
</evidence>
<comment type="subcellular location">
    <subcellularLocation>
        <location evidence="2">Nucleus</location>
    </subcellularLocation>
</comment>
<feature type="compositionally biased region" description="Acidic residues" evidence="13">
    <location>
        <begin position="1524"/>
        <end position="1535"/>
    </location>
</feature>
<feature type="region of interest" description="Disordered" evidence="13">
    <location>
        <begin position="886"/>
        <end position="914"/>
    </location>
</feature>
<feature type="compositionally biased region" description="Basic and acidic residues" evidence="13">
    <location>
        <begin position="411"/>
        <end position="423"/>
    </location>
</feature>
<evidence type="ECO:0000256" key="4">
    <source>
        <dbReference type="ARBA" id="ARBA00022679"/>
    </source>
</evidence>
<dbReference type="SMART" id="SM00485">
    <property type="entry name" value="XPGN"/>
    <property type="match status" value="1"/>
</dbReference>
<keyword evidence="8" id="KW-0227">DNA damage</keyword>
<feature type="compositionally biased region" description="Polar residues" evidence="13">
    <location>
        <begin position="1373"/>
        <end position="1396"/>
    </location>
</feature>
<proteinExistence type="inferred from homology"/>
<dbReference type="PANTHER" id="PTHR16171">
    <property type="entry name" value="DNA REPAIR PROTEIN COMPLEMENTING XP-G CELLS-RELATED"/>
    <property type="match status" value="1"/>
</dbReference>
<dbReference type="Gene3D" id="1.10.150.20">
    <property type="entry name" value="5' to 3' exonuclease, C-terminal subdomain"/>
    <property type="match status" value="1"/>
</dbReference>
<evidence type="ECO:0000256" key="3">
    <source>
        <dbReference type="ARBA" id="ARBA00005283"/>
    </source>
</evidence>
<dbReference type="CDD" id="cd09904">
    <property type="entry name" value="H3TH_XPG"/>
    <property type="match status" value="1"/>
</dbReference>
<dbReference type="PANTHER" id="PTHR16171:SF7">
    <property type="entry name" value="DNA REPAIR PROTEIN RAD2"/>
    <property type="match status" value="1"/>
</dbReference>
<keyword evidence="11" id="KW-0234">DNA repair</keyword>
<dbReference type="InterPro" id="IPR019974">
    <property type="entry name" value="XPG_CS"/>
</dbReference>
<keyword evidence="10" id="KW-0460">Magnesium</keyword>
<feature type="region of interest" description="Disordered" evidence="13">
    <location>
        <begin position="1140"/>
        <end position="1164"/>
    </location>
</feature>
<dbReference type="CDD" id="cd09868">
    <property type="entry name" value="PIN_XPG_RAD2"/>
    <property type="match status" value="2"/>
</dbReference>
<feature type="compositionally biased region" description="Acidic residues" evidence="13">
    <location>
        <begin position="637"/>
        <end position="650"/>
    </location>
</feature>
<feature type="domain" description="XPG N-terminal" evidence="15">
    <location>
        <begin position="1"/>
        <end position="98"/>
    </location>
</feature>
<dbReference type="PRINTS" id="PR00853">
    <property type="entry name" value="XPGRADSUPER"/>
</dbReference>
<keyword evidence="12" id="KW-0539">Nucleus</keyword>
<accession>A0ABR2RHV9</accession>
<feature type="region of interest" description="Disordered" evidence="13">
    <location>
        <begin position="711"/>
        <end position="731"/>
    </location>
</feature>
<evidence type="ECO:0000256" key="11">
    <source>
        <dbReference type="ARBA" id="ARBA00023204"/>
    </source>
</evidence>
<evidence type="ECO:0000256" key="2">
    <source>
        <dbReference type="ARBA" id="ARBA00004123"/>
    </source>
</evidence>
<feature type="compositionally biased region" description="Polar residues" evidence="13">
    <location>
        <begin position="1706"/>
        <end position="1720"/>
    </location>
</feature>
<feature type="compositionally biased region" description="Basic and acidic residues" evidence="13">
    <location>
        <begin position="1689"/>
        <end position="1701"/>
    </location>
</feature>
<dbReference type="Gene3D" id="6.10.250.1630">
    <property type="match status" value="1"/>
</dbReference>
<feature type="region of interest" description="Disordered" evidence="13">
    <location>
        <begin position="407"/>
        <end position="459"/>
    </location>
</feature>
<keyword evidence="6" id="KW-0479">Metal-binding</keyword>
<evidence type="ECO:0000256" key="7">
    <source>
        <dbReference type="ARBA" id="ARBA00022759"/>
    </source>
</evidence>
<feature type="compositionally biased region" description="Basic and acidic residues" evidence="13">
    <location>
        <begin position="783"/>
        <end position="800"/>
    </location>
</feature>
<dbReference type="PROSITE" id="PS00841">
    <property type="entry name" value="XPG_1"/>
    <property type="match status" value="1"/>
</dbReference>
<evidence type="ECO:0000259" key="14">
    <source>
        <dbReference type="SMART" id="SM00484"/>
    </source>
</evidence>
<protein>
    <recommendedName>
        <fullName evidence="18">DNA repair protein UVH3</fullName>
    </recommendedName>
</protein>
<keyword evidence="4" id="KW-0808">Transferase</keyword>
<organism evidence="16 17">
    <name type="scientific">Hibiscus sabdariffa</name>
    <name type="common">roselle</name>
    <dbReference type="NCBI Taxonomy" id="183260"/>
    <lineage>
        <taxon>Eukaryota</taxon>
        <taxon>Viridiplantae</taxon>
        <taxon>Streptophyta</taxon>
        <taxon>Embryophyta</taxon>
        <taxon>Tracheophyta</taxon>
        <taxon>Spermatophyta</taxon>
        <taxon>Magnoliopsida</taxon>
        <taxon>eudicotyledons</taxon>
        <taxon>Gunneridae</taxon>
        <taxon>Pentapetalae</taxon>
        <taxon>rosids</taxon>
        <taxon>malvids</taxon>
        <taxon>Malvales</taxon>
        <taxon>Malvaceae</taxon>
        <taxon>Malvoideae</taxon>
        <taxon>Hibiscus</taxon>
    </lineage>
</organism>
<keyword evidence="7" id="KW-0255">Endonuclease</keyword>
<evidence type="ECO:0000256" key="8">
    <source>
        <dbReference type="ARBA" id="ARBA00022763"/>
    </source>
</evidence>
<feature type="compositionally biased region" description="Low complexity" evidence="13">
    <location>
        <begin position="427"/>
        <end position="442"/>
    </location>
</feature>
<dbReference type="Pfam" id="PF00752">
    <property type="entry name" value="XPG_N"/>
    <property type="match status" value="1"/>
</dbReference>
<evidence type="ECO:0000256" key="9">
    <source>
        <dbReference type="ARBA" id="ARBA00022801"/>
    </source>
</evidence>
<feature type="region of interest" description="Disordered" evidence="13">
    <location>
        <begin position="582"/>
        <end position="607"/>
    </location>
</feature>
<dbReference type="EMBL" id="JBBPBN010000022">
    <property type="protein sequence ID" value="KAK9012522.1"/>
    <property type="molecule type" value="Genomic_DNA"/>
</dbReference>
<feature type="region of interest" description="Disordered" evidence="13">
    <location>
        <begin position="619"/>
        <end position="662"/>
    </location>
</feature>
<name>A0ABR2RHV9_9ROSI</name>
<dbReference type="InterPro" id="IPR036279">
    <property type="entry name" value="5-3_exonuclease_C_sf"/>
</dbReference>
<feature type="region of interest" description="Disordered" evidence="13">
    <location>
        <begin position="504"/>
        <end position="527"/>
    </location>
</feature>
<feature type="region of interest" description="Disordered" evidence="13">
    <location>
        <begin position="757"/>
        <end position="802"/>
    </location>
</feature>
<comment type="cofactor">
    <cofactor evidence="1">
        <name>Mg(2+)</name>
        <dbReference type="ChEBI" id="CHEBI:18420"/>
    </cofactor>
</comment>